<protein>
    <recommendedName>
        <fullName evidence="3">Lipoprotein</fullName>
    </recommendedName>
</protein>
<dbReference type="Proteomes" id="UP001214301">
    <property type="component" value="Chromosome"/>
</dbReference>
<evidence type="ECO:0008006" key="3">
    <source>
        <dbReference type="Google" id="ProtNLM"/>
    </source>
</evidence>
<gene>
    <name evidence="1" type="ORF">PMC74_09675</name>
</gene>
<accession>A0ABY7RFK6</accession>
<dbReference type="GeneID" id="301034466"/>
<proteinExistence type="predicted"/>
<dbReference type="RefSeq" id="WP_033697075.1">
    <property type="nucleotide sequence ID" value="NZ_CAXAPI010000028.1"/>
</dbReference>
<evidence type="ECO:0000313" key="1">
    <source>
        <dbReference type="EMBL" id="WCI02125.1"/>
    </source>
</evidence>
<sequence>MDALEITLLGTTGITLLIACLTHARQGEMWNLLQGDRELERTARIHKQENNELRSALRAEREHVSQLRRQVQLLLGLVPEG</sequence>
<name>A0ABY7RFK6_9PSED</name>
<evidence type="ECO:0000313" key="2">
    <source>
        <dbReference type="Proteomes" id="UP001214301"/>
    </source>
</evidence>
<reference evidence="1 2" key="1">
    <citation type="journal article" date="2020" name="Front. Microbiol.">
        <title>Toward Biorecycling: Isolation of a Soil Bacterium That Grows on a Polyurethane Oligomer and Monomer.</title>
        <authorList>
            <person name="Espinosa M.J.C."/>
            <person name="Blanco A.C."/>
            <person name="Schmidgall T."/>
            <person name="Atanasoff-Kardjalieff A.K."/>
            <person name="Kappelmeyer U."/>
            <person name="Tischler D."/>
            <person name="Pieper D.H."/>
            <person name="Heipieper H.J."/>
            <person name="Eberlein C."/>
        </authorList>
    </citation>
    <scope>NUCLEOTIDE SEQUENCE [LARGE SCALE GENOMIC DNA]</scope>
    <source>
        <strain evidence="1 2">TDA1</strain>
    </source>
</reference>
<keyword evidence="2" id="KW-1185">Reference proteome</keyword>
<organism evidence="1 2">
    <name type="scientific">Pseudomonas capeferrum</name>
    <dbReference type="NCBI Taxonomy" id="1495066"/>
    <lineage>
        <taxon>Bacteria</taxon>
        <taxon>Pseudomonadati</taxon>
        <taxon>Pseudomonadota</taxon>
        <taxon>Gammaproteobacteria</taxon>
        <taxon>Pseudomonadales</taxon>
        <taxon>Pseudomonadaceae</taxon>
        <taxon>Pseudomonas</taxon>
    </lineage>
</organism>
<dbReference type="EMBL" id="CP116669">
    <property type="protein sequence ID" value="WCI02125.1"/>
    <property type="molecule type" value="Genomic_DNA"/>
</dbReference>